<accession>A0AB37NFB7</accession>
<proteinExistence type="predicted"/>
<name>A0AB37NFB7_LISMN</name>
<dbReference type="AlphaFoldDB" id="A0AB37NFB7"/>
<comment type="caution">
    <text evidence="1">The sequence shown here is derived from an EMBL/GenBank/DDBJ whole genome shotgun (WGS) entry which is preliminary data.</text>
</comment>
<sequence>MKDLKKFIHKGNSTLWKFGLIKKPVCNMFTIFAGYAGGMSPLLDVDGKPLLADLSKLNGAE</sequence>
<evidence type="ECO:0000313" key="2">
    <source>
        <dbReference type="Proteomes" id="UP000285054"/>
    </source>
</evidence>
<dbReference type="EMBL" id="QXKO01000001">
    <property type="protein sequence ID" value="RJZ24530.1"/>
    <property type="molecule type" value="Genomic_DNA"/>
</dbReference>
<organism evidence="1 2">
    <name type="scientific">Listeria monocytogenes</name>
    <dbReference type="NCBI Taxonomy" id="1639"/>
    <lineage>
        <taxon>Bacteria</taxon>
        <taxon>Bacillati</taxon>
        <taxon>Bacillota</taxon>
        <taxon>Bacilli</taxon>
        <taxon>Bacillales</taxon>
        <taxon>Listeriaceae</taxon>
        <taxon>Listeria</taxon>
    </lineage>
</organism>
<reference evidence="1 2" key="1">
    <citation type="journal article" date="2018" name="BMC Genomics">
        <title>Genes significantly associated with lineage II food isolates of Listeria monocytogenes.</title>
        <authorList>
            <person name="Pirone-Davies C."/>
            <person name="Chen Y."/>
            <person name="Pightling A."/>
            <person name="Ryan G."/>
            <person name="Wang Y."/>
            <person name="Yao K."/>
            <person name="Hoffmann M."/>
            <person name="Allard M.W."/>
        </authorList>
    </citation>
    <scope>NUCLEOTIDE SEQUENCE [LARGE SCALE GENOMIC DNA]</scope>
    <source>
        <strain evidence="1 2">PNUSAL000190</strain>
    </source>
</reference>
<gene>
    <name evidence="1" type="ORF">DYZ50_00536</name>
</gene>
<dbReference type="Proteomes" id="UP000285054">
    <property type="component" value="Unassembled WGS sequence"/>
</dbReference>
<evidence type="ECO:0000313" key="1">
    <source>
        <dbReference type="EMBL" id="RJZ24530.1"/>
    </source>
</evidence>
<protein>
    <submittedName>
        <fullName evidence="1">Uncharacterized protein</fullName>
    </submittedName>
</protein>